<dbReference type="CDD" id="cd00957">
    <property type="entry name" value="Transaldolase_TalAB"/>
    <property type="match status" value="1"/>
</dbReference>
<evidence type="ECO:0000256" key="9">
    <source>
        <dbReference type="ARBA" id="ARBA00048810"/>
    </source>
</evidence>
<evidence type="ECO:0000256" key="6">
    <source>
        <dbReference type="ARBA" id="ARBA00022679"/>
    </source>
</evidence>
<comment type="catalytic activity">
    <reaction evidence="9 10 11">
        <text>D-sedoheptulose 7-phosphate + D-glyceraldehyde 3-phosphate = D-erythrose 4-phosphate + beta-D-fructose 6-phosphate</text>
        <dbReference type="Rhea" id="RHEA:17053"/>
        <dbReference type="ChEBI" id="CHEBI:16897"/>
        <dbReference type="ChEBI" id="CHEBI:57483"/>
        <dbReference type="ChEBI" id="CHEBI:57634"/>
        <dbReference type="ChEBI" id="CHEBI:59776"/>
        <dbReference type="EC" id="2.2.1.2"/>
    </reaction>
</comment>
<keyword evidence="10" id="KW-0963">Cytoplasm</keyword>
<dbReference type="InterPro" id="IPR004730">
    <property type="entry name" value="Transaldolase_1"/>
</dbReference>
<dbReference type="PANTHER" id="PTHR10683:SF18">
    <property type="entry name" value="TRANSALDOLASE"/>
    <property type="match status" value="1"/>
</dbReference>
<protein>
    <recommendedName>
        <fullName evidence="5 10">Transaldolase</fullName>
        <ecNumber evidence="5 10">2.2.1.2</ecNumber>
    </recommendedName>
</protein>
<dbReference type="OrthoDB" id="9809101at2"/>
<dbReference type="EMBL" id="PJNW01000016">
    <property type="protein sequence ID" value="PKR87732.1"/>
    <property type="molecule type" value="Genomic_DNA"/>
</dbReference>
<dbReference type="PANTHER" id="PTHR10683">
    <property type="entry name" value="TRANSALDOLASE"/>
    <property type="match status" value="1"/>
</dbReference>
<comment type="caution">
    <text evidence="12">The sequence shown here is derived from an EMBL/GenBank/DDBJ whole genome shotgun (WGS) entry which is preliminary data.</text>
</comment>
<evidence type="ECO:0000256" key="8">
    <source>
        <dbReference type="ARBA" id="ARBA00023270"/>
    </source>
</evidence>
<evidence type="ECO:0000256" key="5">
    <source>
        <dbReference type="ARBA" id="ARBA00013151"/>
    </source>
</evidence>
<organism evidence="12 13">
    <name type="scientific">Pleomorphomonas diazotrophica</name>
    <dbReference type="NCBI Taxonomy" id="1166257"/>
    <lineage>
        <taxon>Bacteria</taxon>
        <taxon>Pseudomonadati</taxon>
        <taxon>Pseudomonadota</taxon>
        <taxon>Alphaproteobacteria</taxon>
        <taxon>Hyphomicrobiales</taxon>
        <taxon>Pleomorphomonadaceae</taxon>
        <taxon>Pleomorphomonas</taxon>
    </lineage>
</organism>
<accession>A0A1I4TX35</accession>
<dbReference type="Gene3D" id="3.20.20.70">
    <property type="entry name" value="Aldolase class I"/>
    <property type="match status" value="1"/>
</dbReference>
<keyword evidence="7 10" id="KW-0570">Pentose shunt</keyword>
<evidence type="ECO:0000256" key="4">
    <source>
        <dbReference type="ARBA" id="ARBA00011738"/>
    </source>
</evidence>
<dbReference type="UniPathway" id="UPA00115">
    <property type="reaction ID" value="UER00414"/>
</dbReference>
<evidence type="ECO:0000256" key="11">
    <source>
        <dbReference type="RuleBase" id="RU004155"/>
    </source>
</evidence>
<dbReference type="Proteomes" id="UP000233491">
    <property type="component" value="Unassembled WGS sequence"/>
</dbReference>
<comment type="pathway">
    <text evidence="2 10 11">Carbohydrate degradation; pentose phosphate pathway; D-glyceraldehyde 3-phosphate and beta-D-fructose 6-phosphate from D-ribose 5-phosphate and D-xylulose 5-phosphate (non-oxidative stage): step 2/3.</text>
</comment>
<dbReference type="HAMAP" id="MF_00492">
    <property type="entry name" value="Transaldolase_1"/>
    <property type="match status" value="1"/>
</dbReference>
<comment type="subunit">
    <text evidence="4">Homodimer.</text>
</comment>
<evidence type="ECO:0000256" key="7">
    <source>
        <dbReference type="ARBA" id="ARBA00023126"/>
    </source>
</evidence>
<dbReference type="InterPro" id="IPR013785">
    <property type="entry name" value="Aldolase_TIM"/>
</dbReference>
<dbReference type="EC" id="2.2.1.2" evidence="5 10"/>
<dbReference type="NCBIfam" id="TIGR00874">
    <property type="entry name" value="talAB"/>
    <property type="match status" value="1"/>
</dbReference>
<name>A0A1I4TX35_9HYPH</name>
<dbReference type="GO" id="GO:0005829">
    <property type="term" value="C:cytosol"/>
    <property type="evidence" value="ECO:0007669"/>
    <property type="project" value="TreeGrafter"/>
</dbReference>
<comment type="subcellular location">
    <subcellularLocation>
        <location evidence="10">Cytoplasm</location>
    </subcellularLocation>
</comment>
<evidence type="ECO:0000256" key="3">
    <source>
        <dbReference type="ARBA" id="ARBA00008012"/>
    </source>
</evidence>
<comment type="similarity">
    <text evidence="3 10 11">Belongs to the transaldolase family. Type 1 subfamily.</text>
</comment>
<dbReference type="InterPro" id="IPR018225">
    <property type="entry name" value="Transaldolase_AS"/>
</dbReference>
<evidence type="ECO:0000313" key="12">
    <source>
        <dbReference type="EMBL" id="PKR87732.1"/>
    </source>
</evidence>
<dbReference type="PROSITE" id="PS01054">
    <property type="entry name" value="TRANSALDOLASE_1"/>
    <property type="match status" value="1"/>
</dbReference>
<reference evidence="12 13" key="1">
    <citation type="submission" date="2017-12" db="EMBL/GenBank/DDBJ databases">
        <title>Anaerobic carbon monoxide metabolism by Pleomorphomonas carboxyditropha sp. nov., a new mesophilic hydrogenogenic carboxidotroph.</title>
        <authorList>
            <person name="Esquivel-Elizondo S."/>
            <person name="Krajmalnik-Brown R."/>
        </authorList>
    </citation>
    <scope>NUCLEOTIDE SEQUENCE [LARGE SCALE GENOMIC DNA]</scope>
    <source>
        <strain evidence="12 13">R5-392</strain>
    </source>
</reference>
<proteinExistence type="inferred from homology"/>
<evidence type="ECO:0000256" key="2">
    <source>
        <dbReference type="ARBA" id="ARBA00004857"/>
    </source>
</evidence>
<evidence type="ECO:0000313" key="13">
    <source>
        <dbReference type="Proteomes" id="UP000233491"/>
    </source>
</evidence>
<dbReference type="AlphaFoldDB" id="A0A1I4TX35"/>
<gene>
    <name evidence="10 12" type="primary">tal</name>
    <name evidence="12" type="ORF">CXZ10_18575</name>
</gene>
<feature type="active site" description="Schiff-base intermediate with substrate" evidence="10">
    <location>
        <position position="132"/>
    </location>
</feature>
<dbReference type="GO" id="GO:0005975">
    <property type="term" value="P:carbohydrate metabolic process"/>
    <property type="evidence" value="ECO:0007669"/>
    <property type="project" value="InterPro"/>
</dbReference>
<keyword evidence="6 10" id="KW-0808">Transferase</keyword>
<dbReference type="Pfam" id="PF00923">
    <property type="entry name" value="TAL_FSA"/>
    <property type="match status" value="1"/>
</dbReference>
<dbReference type="GO" id="GO:0004801">
    <property type="term" value="F:transaldolase activity"/>
    <property type="evidence" value="ECO:0007669"/>
    <property type="project" value="UniProtKB-UniRule"/>
</dbReference>
<evidence type="ECO:0000256" key="10">
    <source>
        <dbReference type="HAMAP-Rule" id="MF_00492"/>
    </source>
</evidence>
<dbReference type="SUPFAM" id="SSF51569">
    <property type="entry name" value="Aldolase"/>
    <property type="match status" value="1"/>
</dbReference>
<dbReference type="FunFam" id="3.20.20.70:FF:000131">
    <property type="entry name" value="Transaldolase"/>
    <property type="match status" value="1"/>
</dbReference>
<sequence>MASKLDQLREMTVVVADTGDIDAIKKFKPVDCTTNPTLVLKAIGLPAYEPILADAVAWGKKQAGSQEAAVKAIGDRLAVAVGTELTKLVEGRVSTEVDAGLSFDTAATVEKARAIIAAYKANGVDRERILIKVAGTWEGIRASEILQKEGIDTNMTLIFDIAQAIACADAKAFLISPFVGRILDWYVKSENRTFTPEEDPGVISVHGIYDYYKAHGIPTVVMGASFRSQGEVEALAGCDRLTISPALLDALAADNGTLKRALSPNKPGPKPDVVNLDEKAFRWAMNQNPMATEKLAEGIRLFAKDLGELRKIVAKRFVA</sequence>
<keyword evidence="13" id="KW-1185">Reference proteome</keyword>
<dbReference type="PROSITE" id="PS00958">
    <property type="entry name" value="TRANSALDOLASE_2"/>
    <property type="match status" value="1"/>
</dbReference>
<keyword evidence="8 10" id="KW-0704">Schiff base</keyword>
<evidence type="ECO:0000256" key="1">
    <source>
        <dbReference type="ARBA" id="ARBA00003518"/>
    </source>
</evidence>
<dbReference type="GO" id="GO:0006098">
    <property type="term" value="P:pentose-phosphate shunt"/>
    <property type="evidence" value="ECO:0007669"/>
    <property type="project" value="UniProtKB-UniRule"/>
</dbReference>
<dbReference type="RefSeq" id="WP_101290855.1">
    <property type="nucleotide sequence ID" value="NZ_FOUQ01000006.1"/>
</dbReference>
<comment type="function">
    <text evidence="1 10 11">Transaldolase is important for the balance of metabolites in the pentose-phosphate pathway.</text>
</comment>
<dbReference type="InterPro" id="IPR001585">
    <property type="entry name" value="TAL/FSA"/>
</dbReference>